<comment type="subcellular location">
    <subcellularLocation>
        <location evidence="1">Nucleus</location>
    </subcellularLocation>
</comment>
<dbReference type="Gene3D" id="3.30.730.10">
    <property type="entry name" value="AP2/ERF domain"/>
    <property type="match status" value="1"/>
</dbReference>
<evidence type="ECO:0000256" key="5">
    <source>
        <dbReference type="ARBA" id="ARBA00023242"/>
    </source>
</evidence>
<dbReference type="Proteomes" id="UP001445335">
    <property type="component" value="Unassembled WGS sequence"/>
</dbReference>
<keyword evidence="9" id="KW-1185">Reference proteome</keyword>
<evidence type="ECO:0000256" key="4">
    <source>
        <dbReference type="ARBA" id="ARBA00023163"/>
    </source>
</evidence>
<organism evidence="8 9">
    <name type="scientific">Elliptochloris bilobata</name>
    <dbReference type="NCBI Taxonomy" id="381761"/>
    <lineage>
        <taxon>Eukaryota</taxon>
        <taxon>Viridiplantae</taxon>
        <taxon>Chlorophyta</taxon>
        <taxon>core chlorophytes</taxon>
        <taxon>Trebouxiophyceae</taxon>
        <taxon>Trebouxiophyceae incertae sedis</taxon>
        <taxon>Elliptochloris clade</taxon>
        <taxon>Elliptochloris</taxon>
    </lineage>
</organism>
<dbReference type="InterPro" id="IPR001471">
    <property type="entry name" value="AP2/ERF_dom"/>
</dbReference>
<dbReference type="PANTHER" id="PTHR32467">
    <property type="entry name" value="AP2-LIKE ETHYLENE-RESPONSIVE TRANSCRIPTION FACTOR"/>
    <property type="match status" value="1"/>
</dbReference>
<dbReference type="PANTHER" id="PTHR32467:SF90">
    <property type="entry name" value="AP2-LIKE ETHYLENE-RESPONSIVE TRANSCRIPTION FACTOR AIL1"/>
    <property type="match status" value="1"/>
</dbReference>
<reference evidence="8 9" key="1">
    <citation type="journal article" date="2024" name="Nat. Commun.">
        <title>Phylogenomics reveals the evolutionary origins of lichenization in chlorophyte algae.</title>
        <authorList>
            <person name="Puginier C."/>
            <person name="Libourel C."/>
            <person name="Otte J."/>
            <person name="Skaloud P."/>
            <person name="Haon M."/>
            <person name="Grisel S."/>
            <person name="Petersen M."/>
            <person name="Berrin J.G."/>
            <person name="Delaux P.M."/>
            <person name="Dal Grande F."/>
            <person name="Keller J."/>
        </authorList>
    </citation>
    <scope>NUCLEOTIDE SEQUENCE [LARGE SCALE GENOMIC DNA]</scope>
    <source>
        <strain evidence="8 9">SAG 245.80</strain>
    </source>
</reference>
<dbReference type="InterPro" id="IPR016177">
    <property type="entry name" value="DNA-bd_dom_sf"/>
</dbReference>
<dbReference type="SUPFAM" id="SSF54171">
    <property type="entry name" value="DNA-binding domain"/>
    <property type="match status" value="1"/>
</dbReference>
<evidence type="ECO:0000259" key="7">
    <source>
        <dbReference type="PROSITE" id="PS51032"/>
    </source>
</evidence>
<evidence type="ECO:0000313" key="8">
    <source>
        <dbReference type="EMBL" id="KAK9821332.1"/>
    </source>
</evidence>
<accession>A0AAW1QIQ2</accession>
<keyword evidence="4" id="KW-0804">Transcription</keyword>
<dbReference type="EMBL" id="JALJOU010000103">
    <property type="protein sequence ID" value="KAK9821332.1"/>
    <property type="molecule type" value="Genomic_DNA"/>
</dbReference>
<dbReference type="GO" id="GO:0003677">
    <property type="term" value="F:DNA binding"/>
    <property type="evidence" value="ECO:0007669"/>
    <property type="project" value="UniProtKB-KW"/>
</dbReference>
<keyword evidence="2" id="KW-0805">Transcription regulation</keyword>
<proteinExistence type="predicted"/>
<feature type="region of interest" description="Disordered" evidence="6">
    <location>
        <begin position="167"/>
        <end position="204"/>
    </location>
</feature>
<protein>
    <recommendedName>
        <fullName evidence="7">AP2/ERF domain-containing protein</fullName>
    </recommendedName>
</protein>
<feature type="domain" description="AP2/ERF" evidence="7">
    <location>
        <begin position="59"/>
        <end position="115"/>
    </location>
</feature>
<evidence type="ECO:0000256" key="6">
    <source>
        <dbReference type="SAM" id="MobiDB-lite"/>
    </source>
</evidence>
<name>A0AAW1QIQ2_9CHLO</name>
<evidence type="ECO:0000313" key="9">
    <source>
        <dbReference type="Proteomes" id="UP001445335"/>
    </source>
</evidence>
<comment type="caution">
    <text evidence="8">The sequence shown here is derived from an EMBL/GenBank/DDBJ whole genome shotgun (WGS) entry which is preliminary data.</text>
</comment>
<keyword evidence="3" id="KW-0238">DNA-binding</keyword>
<gene>
    <name evidence="8" type="ORF">WJX81_006277</name>
</gene>
<dbReference type="GO" id="GO:0005634">
    <property type="term" value="C:nucleus"/>
    <property type="evidence" value="ECO:0007669"/>
    <property type="project" value="UniProtKB-SubCell"/>
</dbReference>
<evidence type="ECO:0000256" key="2">
    <source>
        <dbReference type="ARBA" id="ARBA00023015"/>
    </source>
</evidence>
<evidence type="ECO:0000256" key="1">
    <source>
        <dbReference type="ARBA" id="ARBA00004123"/>
    </source>
</evidence>
<dbReference type="SMART" id="SM00380">
    <property type="entry name" value="AP2"/>
    <property type="match status" value="1"/>
</dbReference>
<evidence type="ECO:0000256" key="3">
    <source>
        <dbReference type="ARBA" id="ARBA00023125"/>
    </source>
</evidence>
<keyword evidence="5" id="KW-0539">Nucleus</keyword>
<dbReference type="GO" id="GO:0003700">
    <property type="term" value="F:DNA-binding transcription factor activity"/>
    <property type="evidence" value="ECO:0007669"/>
    <property type="project" value="InterPro"/>
</dbReference>
<dbReference type="AlphaFoldDB" id="A0AAW1QIQ2"/>
<sequence length="342" mass="36595">MEANELEAAKAISKFLVKTDSDKELPAPLTANERAELQGLSLEQLLAPWKAPFSRGSSAFRGVGWHKRVGKWTAQIRRNGKNMALGAFKTEIEAAQAYDHAVIERDGRGGKLNFPVEDYLDDRAGAGAASAGSGMPPQRADMDAAEGTVLEAGGPAAAEAGPGEHIAAQGAADSDWDRGDDGSSLGSFWHSDSEDSLSDGTGFPSFDELHPDLLEALSLWRANPEAEPNPRMLGNRAALAQWQDITSRSWQHAAQSSADMAAAMQASGLINRLAPQHTATALPASAAERSRWTKVHGPNGATWVAGFKERCEALLERSERAAAQRQQHRQVVRRAALSSAEE</sequence>
<dbReference type="PROSITE" id="PS51032">
    <property type="entry name" value="AP2_ERF"/>
    <property type="match status" value="1"/>
</dbReference>
<dbReference type="InterPro" id="IPR036955">
    <property type="entry name" value="AP2/ERF_dom_sf"/>
</dbReference>